<feature type="region of interest" description="Disordered" evidence="4">
    <location>
        <begin position="1"/>
        <end position="43"/>
    </location>
</feature>
<dbReference type="PANTHER" id="PTHR30154">
    <property type="entry name" value="LEUCINE-RESPONSIVE REGULATORY PROTEIN"/>
    <property type="match status" value="1"/>
</dbReference>
<keyword evidence="1" id="KW-0805">Transcription regulation</keyword>
<dbReference type="SUPFAM" id="SSF46785">
    <property type="entry name" value="Winged helix' DNA-binding domain"/>
    <property type="match status" value="2"/>
</dbReference>
<dbReference type="Pfam" id="PF13404">
    <property type="entry name" value="HTH_AsnC-type"/>
    <property type="match status" value="2"/>
</dbReference>
<evidence type="ECO:0000256" key="1">
    <source>
        <dbReference type="ARBA" id="ARBA00023015"/>
    </source>
</evidence>
<dbReference type="RefSeq" id="WP_358351656.1">
    <property type="nucleotide sequence ID" value="NZ_JBEZFP010000017.1"/>
</dbReference>
<keyword evidence="2" id="KW-0238">DNA-binding</keyword>
<keyword evidence="7" id="KW-1185">Reference proteome</keyword>
<reference evidence="6 7" key="1">
    <citation type="submission" date="2024-06" db="EMBL/GenBank/DDBJ databases">
        <title>The Natural Products Discovery Center: Release of the First 8490 Sequenced Strains for Exploring Actinobacteria Biosynthetic Diversity.</title>
        <authorList>
            <person name="Kalkreuter E."/>
            <person name="Kautsar S.A."/>
            <person name="Yang D."/>
            <person name="Bader C.D."/>
            <person name="Teijaro C.N."/>
            <person name="Fluegel L."/>
            <person name="Davis C.M."/>
            <person name="Simpson J.R."/>
            <person name="Lauterbach L."/>
            <person name="Steele A.D."/>
            <person name="Gui C."/>
            <person name="Meng S."/>
            <person name="Li G."/>
            <person name="Viehrig K."/>
            <person name="Ye F."/>
            <person name="Su P."/>
            <person name="Kiefer A.F."/>
            <person name="Nichols A."/>
            <person name="Cepeda A.J."/>
            <person name="Yan W."/>
            <person name="Fan B."/>
            <person name="Jiang Y."/>
            <person name="Adhikari A."/>
            <person name="Zheng C.-J."/>
            <person name="Schuster L."/>
            <person name="Cowan T.M."/>
            <person name="Smanski M.J."/>
            <person name="Chevrette M.G."/>
            <person name="De Carvalho L.P.S."/>
            <person name="Shen B."/>
        </authorList>
    </citation>
    <scope>NUCLEOTIDE SEQUENCE [LARGE SCALE GENOMIC DNA]</scope>
    <source>
        <strain evidence="6 7">NPDC048946</strain>
    </source>
</reference>
<dbReference type="PRINTS" id="PR00033">
    <property type="entry name" value="HTHASNC"/>
</dbReference>
<evidence type="ECO:0000256" key="2">
    <source>
        <dbReference type="ARBA" id="ARBA00023125"/>
    </source>
</evidence>
<dbReference type="EMBL" id="JBEZFP010000017">
    <property type="protein sequence ID" value="MEU8133709.1"/>
    <property type="molecule type" value="Genomic_DNA"/>
</dbReference>
<dbReference type="InterPro" id="IPR036390">
    <property type="entry name" value="WH_DNA-bd_sf"/>
</dbReference>
<evidence type="ECO:0000313" key="6">
    <source>
        <dbReference type="EMBL" id="MEU8133709.1"/>
    </source>
</evidence>
<evidence type="ECO:0000256" key="3">
    <source>
        <dbReference type="ARBA" id="ARBA00023163"/>
    </source>
</evidence>
<dbReference type="PANTHER" id="PTHR30154:SF34">
    <property type="entry name" value="TRANSCRIPTIONAL REGULATOR AZLB"/>
    <property type="match status" value="1"/>
</dbReference>
<dbReference type="InterPro" id="IPR019885">
    <property type="entry name" value="Tscrpt_reg_HTH_AsnC-type_CS"/>
</dbReference>
<dbReference type="Proteomes" id="UP001551482">
    <property type="component" value="Unassembled WGS sequence"/>
</dbReference>
<dbReference type="SMART" id="SM00344">
    <property type="entry name" value="HTH_ASNC"/>
    <property type="match status" value="2"/>
</dbReference>
<keyword evidence="3" id="KW-0804">Transcription</keyword>
<dbReference type="InterPro" id="IPR011008">
    <property type="entry name" value="Dimeric_a/b-barrel"/>
</dbReference>
<dbReference type="Gene3D" id="1.10.10.10">
    <property type="entry name" value="Winged helix-like DNA-binding domain superfamily/Winged helix DNA-binding domain"/>
    <property type="match status" value="2"/>
</dbReference>
<feature type="domain" description="HTH asnC-type" evidence="5">
    <location>
        <begin position="201"/>
        <end position="260"/>
    </location>
</feature>
<sequence length="343" mass="35587">MRRADEPIPHDHAPHGTPATAAAAAAGTALGPAQGPDPGTADFDRVALDRVDKALVAELQRDGRQTYEALAAAVGVSRAAARSRVLRLLDARLVRVVAVVHPRVAGRTSIAHLAVTADGPAGPVARGIADLPESVFVTLTAGRAAVAAEVRADSFEALSRAVDRVRALPGVAAADALPYTRVVKDPYALPHDLDTAATETDELDRAIMALLEQDGRQSFADLAARVGLSAGATRARTLRMLDAGVFRVVALVEPGVLGATRLLGTALSVAGPDALTALTAADGVQFVATCLGRADAVATLGADSTAAVLDVLEDVRRLPGVRVLDSWLHMRMVKERYDVRNGG</sequence>
<feature type="compositionally biased region" description="Basic and acidic residues" evidence="4">
    <location>
        <begin position="1"/>
        <end position="14"/>
    </location>
</feature>
<name>A0ABV3DD77_9ACTN</name>
<dbReference type="InterPro" id="IPR000485">
    <property type="entry name" value="AsnC-type_HTH_dom"/>
</dbReference>
<comment type="caution">
    <text evidence="6">The sequence shown here is derived from an EMBL/GenBank/DDBJ whole genome shotgun (WGS) entry which is preliminary data.</text>
</comment>
<dbReference type="InterPro" id="IPR019888">
    <property type="entry name" value="Tscrpt_reg_AsnC-like"/>
</dbReference>
<evidence type="ECO:0000259" key="5">
    <source>
        <dbReference type="PROSITE" id="PS50956"/>
    </source>
</evidence>
<evidence type="ECO:0000256" key="4">
    <source>
        <dbReference type="SAM" id="MobiDB-lite"/>
    </source>
</evidence>
<evidence type="ECO:0000313" key="7">
    <source>
        <dbReference type="Proteomes" id="UP001551482"/>
    </source>
</evidence>
<dbReference type="InterPro" id="IPR036388">
    <property type="entry name" value="WH-like_DNA-bd_sf"/>
</dbReference>
<gene>
    <name evidence="6" type="ORF">AB0C36_09395</name>
</gene>
<dbReference type="Gene3D" id="3.30.70.920">
    <property type="match status" value="1"/>
</dbReference>
<proteinExistence type="predicted"/>
<dbReference type="PROSITE" id="PS00519">
    <property type="entry name" value="HTH_ASNC_1"/>
    <property type="match status" value="1"/>
</dbReference>
<organism evidence="6 7">
    <name type="scientific">Streptodolium elevatio</name>
    <dbReference type="NCBI Taxonomy" id="3157996"/>
    <lineage>
        <taxon>Bacteria</taxon>
        <taxon>Bacillati</taxon>
        <taxon>Actinomycetota</taxon>
        <taxon>Actinomycetes</taxon>
        <taxon>Kitasatosporales</taxon>
        <taxon>Streptomycetaceae</taxon>
        <taxon>Streptodolium</taxon>
    </lineage>
</organism>
<protein>
    <submittedName>
        <fullName evidence="6">Lrp/AsnC family transcriptional regulator</fullName>
    </submittedName>
</protein>
<accession>A0ABV3DD77</accession>
<feature type="compositionally biased region" description="Low complexity" evidence="4">
    <location>
        <begin position="15"/>
        <end position="33"/>
    </location>
</feature>
<feature type="domain" description="HTH asnC-type" evidence="5">
    <location>
        <begin position="48"/>
        <end position="108"/>
    </location>
</feature>
<dbReference type="PROSITE" id="PS50956">
    <property type="entry name" value="HTH_ASNC_2"/>
    <property type="match status" value="2"/>
</dbReference>
<dbReference type="SUPFAM" id="SSF54909">
    <property type="entry name" value="Dimeric alpha+beta barrel"/>
    <property type="match status" value="2"/>
</dbReference>